<proteinExistence type="predicted"/>
<gene>
    <name evidence="3" type="ORF">JIN87_19905</name>
</gene>
<accession>A0A934RWR5</accession>
<dbReference type="RefSeq" id="WP_200357373.1">
    <property type="nucleotide sequence ID" value="NZ_JAENIL010000042.1"/>
</dbReference>
<dbReference type="InterPro" id="IPR035398">
    <property type="entry name" value="Bac_rhamnosid_C"/>
</dbReference>
<name>A0A934RWR5_9BACT</name>
<dbReference type="Gene3D" id="2.60.420.10">
    <property type="entry name" value="Maltose phosphorylase, domain 3"/>
    <property type="match status" value="1"/>
</dbReference>
<dbReference type="GO" id="GO:0005975">
    <property type="term" value="P:carbohydrate metabolic process"/>
    <property type="evidence" value="ECO:0007669"/>
    <property type="project" value="InterPro"/>
</dbReference>
<evidence type="ECO:0000259" key="2">
    <source>
        <dbReference type="Pfam" id="PF17390"/>
    </source>
</evidence>
<dbReference type="InterPro" id="IPR008928">
    <property type="entry name" value="6-hairpin_glycosidase_sf"/>
</dbReference>
<dbReference type="InterPro" id="IPR035396">
    <property type="entry name" value="Bac_rhamnosid6H"/>
</dbReference>
<keyword evidence="4" id="KW-1185">Reference proteome</keyword>
<dbReference type="SUPFAM" id="SSF48208">
    <property type="entry name" value="Six-hairpin glycosidases"/>
    <property type="match status" value="1"/>
</dbReference>
<dbReference type="Proteomes" id="UP000617628">
    <property type="component" value="Unassembled WGS sequence"/>
</dbReference>
<dbReference type="PANTHER" id="PTHR34987:SF2">
    <property type="entry name" value="B, PUTATIVE (AFU_ORTHOLOGUE AFUA_7G05040)-RELATED"/>
    <property type="match status" value="1"/>
</dbReference>
<feature type="domain" description="Alpha-L-rhamnosidase C-terminal" evidence="2">
    <location>
        <begin position="855"/>
        <end position="920"/>
    </location>
</feature>
<evidence type="ECO:0000313" key="3">
    <source>
        <dbReference type="EMBL" id="MBK1879160.1"/>
    </source>
</evidence>
<organism evidence="3 4">
    <name type="scientific">Pelagicoccus mobilis</name>
    <dbReference type="NCBI Taxonomy" id="415221"/>
    <lineage>
        <taxon>Bacteria</taxon>
        <taxon>Pseudomonadati</taxon>
        <taxon>Verrucomicrobiota</taxon>
        <taxon>Opitutia</taxon>
        <taxon>Puniceicoccales</taxon>
        <taxon>Pelagicoccaceae</taxon>
        <taxon>Pelagicoccus</taxon>
    </lineage>
</organism>
<evidence type="ECO:0000313" key="4">
    <source>
        <dbReference type="Proteomes" id="UP000617628"/>
    </source>
</evidence>
<comment type="caution">
    <text evidence="3">The sequence shown here is derived from an EMBL/GenBank/DDBJ whole genome shotgun (WGS) entry which is preliminary data.</text>
</comment>
<sequence length="928" mass="104085">MTKHAESPGPHHAHFVWESCKPTRNHFTLFRLDFALEQTPAEALLHLFADTRYRLRVNGVFASAGPARFVTEYPEYDTVDIAQSLRPGANCITVEINVFGASSFQTMKNGAAGFIAWGGFSNTSFATPGAWKVRTLKAWDRDAALFSFALNPAEICDTRKLDEALFHPDNDTTDWESPIHIKSEAQPWKNLAARSVADFPFTPLRPSRITASGSLEAKESLYGFCTETDVHSENGEPTKARVFQTILLSPKDQKVTVGSHWGNYWLNGKKVEATQVPEIGNRSEITLTLNAGKNLFCGYLSSLSRLCDQWDFLLGIPTGCGVTINDEDTGAFLLSPLIDESETPGWLDAGKPISSQKWIPDSGDWTRLTPARIAAWDRMGDNATRNLPLADIPKSSGNEKSGFVWNFEYSTEFLGYACIEIEGPAGTVVDIAFDEWIRDDGLVHLYNTNPFVNTVERFILRGGRQTLQLFHPRGGRYIQVAARFPAGSRSPVILHDIHVKSTQTIDLQGSFKCSDSFFNKLWDASAQTVRVSTEDAYADSPWRERGTYVGDFCVNQQVHRLINHDLRAARRSLLIYAQAQTDNGQILAVAPSWLTSPHEDFSLLWIKAVHDYWSMTGDTNLVEEVWPAIEKLWSSSAWKSTFDCLWDAENMRVFIDWGVLKSERTGQANAFLNALRIATLSQSARLARAIKKEERATYFTSEEKRVRDAYTRLLWNEKEGRYAASLDASGKQQLTRANHANLFAYVNRIHRPENAERLEAYVHAELHTNFERGISLGEGGGHIEFYFFQYLLPHLAETGEHALAEQLIRQHWKNVVDAGYGTLSECFSRHSLGGGSKCHGWSGFPAVYLSRFALGLRQESPGNPDRFILDPTLSPEIDFAESSFPHPKGALSVKWIRKNERSYSFEIDAPPGVDVSVVPSKFEQTELA</sequence>
<dbReference type="PANTHER" id="PTHR34987">
    <property type="entry name" value="C, PUTATIVE (AFU_ORTHOLOGUE AFUA_3G02880)-RELATED"/>
    <property type="match status" value="1"/>
</dbReference>
<dbReference type="Gene3D" id="1.50.10.10">
    <property type="match status" value="1"/>
</dbReference>
<dbReference type="Pfam" id="PF17390">
    <property type="entry name" value="Bac_rhamnosid_C"/>
    <property type="match status" value="1"/>
</dbReference>
<reference evidence="3" key="1">
    <citation type="submission" date="2021-01" db="EMBL/GenBank/DDBJ databases">
        <title>Modified the classification status of verrucomicrobia.</title>
        <authorList>
            <person name="Feng X."/>
        </authorList>
    </citation>
    <scope>NUCLEOTIDE SEQUENCE</scope>
    <source>
        <strain evidence="3">KCTC 13126</strain>
    </source>
</reference>
<protein>
    <recommendedName>
        <fullName evidence="5">Alpha-L-rhamnosidase</fullName>
    </recommendedName>
</protein>
<evidence type="ECO:0000259" key="1">
    <source>
        <dbReference type="Pfam" id="PF17389"/>
    </source>
</evidence>
<feature type="domain" description="Alpha-L-rhamnosidase six-hairpin glycosidase" evidence="1">
    <location>
        <begin position="508"/>
        <end position="849"/>
    </location>
</feature>
<dbReference type="Gene3D" id="2.60.120.260">
    <property type="entry name" value="Galactose-binding domain-like"/>
    <property type="match status" value="2"/>
</dbReference>
<dbReference type="Pfam" id="PF17389">
    <property type="entry name" value="Bac_rhamnosid6H"/>
    <property type="match status" value="1"/>
</dbReference>
<dbReference type="AlphaFoldDB" id="A0A934RWR5"/>
<evidence type="ECO:0008006" key="5">
    <source>
        <dbReference type="Google" id="ProtNLM"/>
    </source>
</evidence>
<dbReference type="EMBL" id="JAENIL010000042">
    <property type="protein sequence ID" value="MBK1879160.1"/>
    <property type="molecule type" value="Genomic_DNA"/>
</dbReference>
<dbReference type="InterPro" id="IPR012341">
    <property type="entry name" value="6hp_glycosidase-like_sf"/>
</dbReference>